<keyword evidence="2" id="KW-0560">Oxidoreductase</keyword>
<accession>A0A7Y9XT10</accession>
<evidence type="ECO:0000313" key="2">
    <source>
        <dbReference type="EMBL" id="NYH94019.1"/>
    </source>
</evidence>
<evidence type="ECO:0000259" key="1">
    <source>
        <dbReference type="Pfam" id="PF07883"/>
    </source>
</evidence>
<sequence>MLRRIVTAQAMGRGAIAEDAAVPATDMGGGARVYEIWRSPQPAGPKQSGEDWELMPPAGGSVFRVAEFPPATEGEAAYMHLTETIDFGIILEGELTLVMDEGETVLKSGDTFVQRAANHGWLNRGKGIVRMAVVLIDGVQ</sequence>
<evidence type="ECO:0000313" key="3">
    <source>
        <dbReference type="Proteomes" id="UP000522081"/>
    </source>
</evidence>
<dbReference type="GO" id="GO:0051213">
    <property type="term" value="F:dioxygenase activity"/>
    <property type="evidence" value="ECO:0007669"/>
    <property type="project" value="UniProtKB-KW"/>
</dbReference>
<dbReference type="PANTHER" id="PTHR36156:SF2">
    <property type="entry name" value="CUPIN TYPE-2 DOMAIN-CONTAINING PROTEIN"/>
    <property type="match status" value="1"/>
</dbReference>
<dbReference type="Pfam" id="PF07883">
    <property type="entry name" value="Cupin_2"/>
    <property type="match status" value="1"/>
</dbReference>
<reference evidence="2 3" key="1">
    <citation type="submission" date="2020-07" db="EMBL/GenBank/DDBJ databases">
        <title>Genomic Encyclopedia of Type Strains, Phase IV (KMG-IV): sequencing the most valuable type-strain genomes for metagenomic binning, comparative biology and taxonomic classification.</title>
        <authorList>
            <person name="Goeker M."/>
        </authorList>
    </citation>
    <scope>NUCLEOTIDE SEQUENCE [LARGE SCALE GENOMIC DNA]</scope>
    <source>
        <strain evidence="2 3">DSM 29043</strain>
    </source>
</reference>
<dbReference type="InterPro" id="IPR013096">
    <property type="entry name" value="Cupin_2"/>
</dbReference>
<name>A0A7Y9XT10_9SPHN</name>
<dbReference type="Proteomes" id="UP000522081">
    <property type="component" value="Unassembled WGS sequence"/>
</dbReference>
<protein>
    <submittedName>
        <fullName evidence="2">Quercetin dioxygenase-like cupin family protein</fullName>
    </submittedName>
</protein>
<dbReference type="Gene3D" id="2.60.120.10">
    <property type="entry name" value="Jelly Rolls"/>
    <property type="match status" value="1"/>
</dbReference>
<comment type="caution">
    <text evidence="2">The sequence shown here is derived from an EMBL/GenBank/DDBJ whole genome shotgun (WGS) entry which is preliminary data.</text>
</comment>
<proteinExistence type="predicted"/>
<gene>
    <name evidence="2" type="ORF">FHS75_000324</name>
</gene>
<dbReference type="InterPro" id="IPR047142">
    <property type="entry name" value="OryJ/VirC-like"/>
</dbReference>
<dbReference type="SUPFAM" id="SSF51182">
    <property type="entry name" value="RmlC-like cupins"/>
    <property type="match status" value="1"/>
</dbReference>
<dbReference type="RefSeq" id="WP_179405976.1">
    <property type="nucleotide sequence ID" value="NZ_BMGF01000001.1"/>
</dbReference>
<dbReference type="EMBL" id="JACBZF010000001">
    <property type="protein sequence ID" value="NYH94019.1"/>
    <property type="molecule type" value="Genomic_DNA"/>
</dbReference>
<dbReference type="AlphaFoldDB" id="A0A7Y9XT10"/>
<keyword evidence="3" id="KW-1185">Reference proteome</keyword>
<dbReference type="InterPro" id="IPR011051">
    <property type="entry name" value="RmlC_Cupin_sf"/>
</dbReference>
<dbReference type="InterPro" id="IPR014710">
    <property type="entry name" value="RmlC-like_jellyroll"/>
</dbReference>
<dbReference type="CDD" id="cd02231">
    <property type="entry name" value="cupin_BLL6423-like"/>
    <property type="match status" value="1"/>
</dbReference>
<organism evidence="2 3">
    <name type="scientific">Novosphingobium marinum</name>
    <dbReference type="NCBI Taxonomy" id="1514948"/>
    <lineage>
        <taxon>Bacteria</taxon>
        <taxon>Pseudomonadati</taxon>
        <taxon>Pseudomonadota</taxon>
        <taxon>Alphaproteobacteria</taxon>
        <taxon>Sphingomonadales</taxon>
        <taxon>Sphingomonadaceae</taxon>
        <taxon>Novosphingobium</taxon>
    </lineage>
</organism>
<keyword evidence="2" id="KW-0223">Dioxygenase</keyword>
<feature type="domain" description="Cupin type-2" evidence="1">
    <location>
        <begin position="66"/>
        <end position="134"/>
    </location>
</feature>
<dbReference type="PANTHER" id="PTHR36156">
    <property type="entry name" value="SLR2101 PROTEIN"/>
    <property type="match status" value="1"/>
</dbReference>